<sequence>MTSFLHGRKFLMQKKFATWYEKSKMERKKWGRSTFLTGRPKGKK</sequence>
<accession>A0A6C0CH92</accession>
<evidence type="ECO:0000313" key="1">
    <source>
        <dbReference type="EMBL" id="QHT03637.1"/>
    </source>
</evidence>
<protein>
    <submittedName>
        <fullName evidence="1">Uncharacterized protein</fullName>
    </submittedName>
</protein>
<dbReference type="AlphaFoldDB" id="A0A6C0CH92"/>
<name>A0A6C0CH92_9ZZZZ</name>
<reference evidence="1" key="1">
    <citation type="journal article" date="2020" name="Nature">
        <title>Giant virus diversity and host interactions through global metagenomics.</title>
        <authorList>
            <person name="Schulz F."/>
            <person name="Roux S."/>
            <person name="Paez-Espino D."/>
            <person name="Jungbluth S."/>
            <person name="Walsh D.A."/>
            <person name="Denef V.J."/>
            <person name="McMahon K.D."/>
            <person name="Konstantinidis K.T."/>
            <person name="Eloe-Fadrosh E.A."/>
            <person name="Kyrpides N.C."/>
            <person name="Woyke T."/>
        </authorList>
    </citation>
    <scope>NUCLEOTIDE SEQUENCE</scope>
    <source>
        <strain evidence="1">GVMAG-M-3300021079-18</strain>
    </source>
</reference>
<organism evidence="1">
    <name type="scientific">viral metagenome</name>
    <dbReference type="NCBI Taxonomy" id="1070528"/>
    <lineage>
        <taxon>unclassified sequences</taxon>
        <taxon>metagenomes</taxon>
        <taxon>organismal metagenomes</taxon>
    </lineage>
</organism>
<dbReference type="EMBL" id="MN739415">
    <property type="protein sequence ID" value="QHT03637.1"/>
    <property type="molecule type" value="Genomic_DNA"/>
</dbReference>
<proteinExistence type="predicted"/>